<dbReference type="PROSITE" id="PS50884">
    <property type="entry name" value="ZF_DOF_2"/>
    <property type="match status" value="1"/>
</dbReference>
<gene>
    <name evidence="12" type="ORF">TRITD_3Av1G287560</name>
</gene>
<keyword evidence="5 8" id="KW-0238">DNA-binding</keyword>
<dbReference type="AlphaFoldDB" id="A0A9R0S2T8"/>
<evidence type="ECO:0000256" key="5">
    <source>
        <dbReference type="ARBA" id="ARBA00023125"/>
    </source>
</evidence>
<dbReference type="GO" id="GO:0003700">
    <property type="term" value="F:DNA-binding transcription factor activity"/>
    <property type="evidence" value="ECO:0007669"/>
    <property type="project" value="UniProtKB-UniRule"/>
</dbReference>
<reference evidence="12 13" key="1">
    <citation type="submission" date="2017-09" db="EMBL/GenBank/DDBJ databases">
        <authorList>
            <consortium name="International Durum Wheat Genome Sequencing Consortium (IDWGSC)"/>
            <person name="Milanesi L."/>
        </authorList>
    </citation>
    <scope>NUCLEOTIDE SEQUENCE [LARGE SCALE GENOMIC DNA]</scope>
    <source>
        <strain evidence="13">cv. Svevo</strain>
    </source>
</reference>
<organism evidence="12 13">
    <name type="scientific">Triticum turgidum subsp. durum</name>
    <name type="common">Durum wheat</name>
    <name type="synonym">Triticum durum</name>
    <dbReference type="NCBI Taxonomy" id="4567"/>
    <lineage>
        <taxon>Eukaryota</taxon>
        <taxon>Viridiplantae</taxon>
        <taxon>Streptophyta</taxon>
        <taxon>Embryophyta</taxon>
        <taxon>Tracheophyta</taxon>
        <taxon>Spermatophyta</taxon>
        <taxon>Magnoliopsida</taxon>
        <taxon>Liliopsida</taxon>
        <taxon>Poales</taxon>
        <taxon>Poaceae</taxon>
        <taxon>BOP clade</taxon>
        <taxon>Pooideae</taxon>
        <taxon>Triticodae</taxon>
        <taxon>Triticeae</taxon>
        <taxon>Triticinae</taxon>
        <taxon>Triticum</taxon>
    </lineage>
</organism>
<comment type="subcellular location">
    <subcellularLocation>
        <location evidence="8 9">Nucleus</location>
    </subcellularLocation>
</comment>
<name>A0A9R0S2T8_TRITD</name>
<comment type="function">
    <text evidence="9">Transcription factor that binds specifically to a 5'-AA[AG]G-3' consensus core sequence.</text>
</comment>
<dbReference type="GO" id="GO:0005634">
    <property type="term" value="C:nucleus"/>
    <property type="evidence" value="ECO:0007669"/>
    <property type="project" value="UniProtKB-SubCell"/>
</dbReference>
<feature type="compositionally biased region" description="Low complexity" evidence="10">
    <location>
        <begin position="90"/>
        <end position="113"/>
    </location>
</feature>
<sequence>MAGGGGGDGGKLMSMCERARLAGVPQPESGLNCPRCDSTNTKFCYFNNYSLTQPRHFCRACRRSWTRGGALRNVPVGGRYRRHAKRSAKPKAASTASGAGAGTSSATSMTPNTTFTTTSSPALQYFMFGSAPPQDLLIDSFDPTSLGLSFPANLLFAEGGDYAVEGDVHHHQQGNETDMAQMQSFPHAMDHQMAGQLAVAMPTTMAAMQDMFQQVLQSGGNGDDGGDHHFHHHQQQDYASSRAIYRDVVNGNGGGGYNFYSSTSNAPGN</sequence>
<protein>
    <recommendedName>
        <fullName evidence="9">Dof zinc finger protein</fullName>
    </recommendedName>
</protein>
<evidence type="ECO:0000313" key="13">
    <source>
        <dbReference type="Proteomes" id="UP000324705"/>
    </source>
</evidence>
<feature type="region of interest" description="Disordered" evidence="10">
    <location>
        <begin position="80"/>
        <end position="113"/>
    </location>
</feature>
<proteinExistence type="predicted"/>
<dbReference type="InterPro" id="IPR045174">
    <property type="entry name" value="Dof"/>
</dbReference>
<dbReference type="InterPro" id="IPR003851">
    <property type="entry name" value="Znf_Dof"/>
</dbReference>
<keyword evidence="13" id="KW-1185">Reference proteome</keyword>
<dbReference type="PANTHER" id="PTHR31992">
    <property type="entry name" value="DOF ZINC FINGER PROTEIN DOF1.4-RELATED"/>
    <property type="match status" value="1"/>
</dbReference>
<evidence type="ECO:0000256" key="9">
    <source>
        <dbReference type="RuleBase" id="RU369094"/>
    </source>
</evidence>
<feature type="domain" description="Dof-type" evidence="11">
    <location>
        <begin position="31"/>
        <end position="85"/>
    </location>
</feature>
<feature type="compositionally biased region" description="Basic residues" evidence="10">
    <location>
        <begin position="80"/>
        <end position="89"/>
    </location>
</feature>
<evidence type="ECO:0000256" key="10">
    <source>
        <dbReference type="SAM" id="MobiDB-lite"/>
    </source>
</evidence>
<keyword evidence="7 8" id="KW-0539">Nucleus</keyword>
<evidence type="ECO:0000256" key="2">
    <source>
        <dbReference type="ARBA" id="ARBA00022771"/>
    </source>
</evidence>
<keyword evidence="6 9" id="KW-0804">Transcription</keyword>
<evidence type="ECO:0000256" key="7">
    <source>
        <dbReference type="ARBA" id="ARBA00023242"/>
    </source>
</evidence>
<keyword evidence="1 9" id="KW-0479">Metal-binding</keyword>
<dbReference type="PANTHER" id="PTHR31992:SF193">
    <property type="entry name" value="DOF ZINC FINGER PROTEIN DOF3.6"/>
    <property type="match status" value="1"/>
</dbReference>
<dbReference type="GO" id="GO:0008270">
    <property type="term" value="F:zinc ion binding"/>
    <property type="evidence" value="ECO:0007669"/>
    <property type="project" value="UniProtKB-KW"/>
</dbReference>
<dbReference type="Proteomes" id="UP000324705">
    <property type="component" value="Chromosome 3A"/>
</dbReference>
<dbReference type="PROSITE" id="PS01361">
    <property type="entry name" value="ZF_DOF_1"/>
    <property type="match status" value="1"/>
</dbReference>
<dbReference type="Gramene" id="TRITD3Av1G287560.1">
    <property type="protein sequence ID" value="TRITD3Av1G287560.1"/>
    <property type="gene ID" value="TRITD3Av1G287560"/>
</dbReference>
<evidence type="ECO:0000256" key="6">
    <source>
        <dbReference type="ARBA" id="ARBA00023163"/>
    </source>
</evidence>
<evidence type="ECO:0000259" key="11">
    <source>
        <dbReference type="PROSITE" id="PS50884"/>
    </source>
</evidence>
<dbReference type="OMA" id="FPHAMDH"/>
<evidence type="ECO:0000256" key="4">
    <source>
        <dbReference type="ARBA" id="ARBA00023015"/>
    </source>
</evidence>
<evidence type="ECO:0000256" key="1">
    <source>
        <dbReference type="ARBA" id="ARBA00022723"/>
    </source>
</evidence>
<dbReference type="EMBL" id="LT934115">
    <property type="protein sequence ID" value="VAH70502.1"/>
    <property type="molecule type" value="Genomic_DNA"/>
</dbReference>
<evidence type="ECO:0000313" key="12">
    <source>
        <dbReference type="EMBL" id="VAH70502.1"/>
    </source>
</evidence>
<keyword evidence="3 9" id="KW-0862">Zinc</keyword>
<keyword evidence="2 8" id="KW-0863">Zinc-finger</keyword>
<dbReference type="Pfam" id="PF02701">
    <property type="entry name" value="Zn_ribbon_Dof"/>
    <property type="match status" value="1"/>
</dbReference>
<accession>A0A9R0S2T8</accession>
<evidence type="ECO:0000256" key="8">
    <source>
        <dbReference type="PROSITE-ProRule" id="PRU00071"/>
    </source>
</evidence>
<feature type="region of interest" description="Disordered" evidence="10">
    <location>
        <begin position="217"/>
        <end position="237"/>
    </location>
</feature>
<evidence type="ECO:0000256" key="3">
    <source>
        <dbReference type="ARBA" id="ARBA00022833"/>
    </source>
</evidence>
<keyword evidence="4 9" id="KW-0805">Transcription regulation</keyword>
<dbReference type="GO" id="GO:0003677">
    <property type="term" value="F:DNA binding"/>
    <property type="evidence" value="ECO:0007669"/>
    <property type="project" value="UniProtKB-UniRule"/>
</dbReference>